<dbReference type="Proteomes" id="UP000789831">
    <property type="component" value="Unassembled WGS sequence"/>
</dbReference>
<reference evidence="2" key="1">
    <citation type="submission" date="2021-06" db="EMBL/GenBank/DDBJ databases">
        <authorList>
            <person name="Kallberg Y."/>
            <person name="Tangrot J."/>
            <person name="Rosling A."/>
        </authorList>
    </citation>
    <scope>NUCLEOTIDE SEQUENCE</scope>
    <source>
        <strain evidence="2">MT106</strain>
    </source>
</reference>
<name>A0A9N9HFZ2_9GLOM</name>
<feature type="non-terminal residue" evidence="2">
    <location>
        <position position="1"/>
    </location>
</feature>
<evidence type="ECO:0000313" key="3">
    <source>
        <dbReference type="Proteomes" id="UP000789831"/>
    </source>
</evidence>
<feature type="region of interest" description="Disordered" evidence="1">
    <location>
        <begin position="89"/>
        <end position="111"/>
    </location>
</feature>
<evidence type="ECO:0000256" key="1">
    <source>
        <dbReference type="SAM" id="MobiDB-lite"/>
    </source>
</evidence>
<feature type="non-terminal residue" evidence="2">
    <location>
        <position position="291"/>
    </location>
</feature>
<comment type="caution">
    <text evidence="2">The sequence shown here is derived from an EMBL/GenBank/DDBJ whole genome shotgun (WGS) entry which is preliminary data.</text>
</comment>
<protein>
    <submittedName>
        <fullName evidence="2">6454_t:CDS:1</fullName>
    </submittedName>
</protein>
<evidence type="ECO:0000313" key="2">
    <source>
        <dbReference type="EMBL" id="CAG8687292.1"/>
    </source>
</evidence>
<gene>
    <name evidence="2" type="ORF">AGERDE_LOCUS12974</name>
</gene>
<accession>A0A9N9HFZ2</accession>
<feature type="compositionally biased region" description="Basic and acidic residues" evidence="1">
    <location>
        <begin position="89"/>
        <end position="102"/>
    </location>
</feature>
<dbReference type="EMBL" id="CAJVPL010012880">
    <property type="protein sequence ID" value="CAG8687292.1"/>
    <property type="molecule type" value="Genomic_DNA"/>
</dbReference>
<organism evidence="2 3">
    <name type="scientific">Ambispora gerdemannii</name>
    <dbReference type="NCBI Taxonomy" id="144530"/>
    <lineage>
        <taxon>Eukaryota</taxon>
        <taxon>Fungi</taxon>
        <taxon>Fungi incertae sedis</taxon>
        <taxon>Mucoromycota</taxon>
        <taxon>Glomeromycotina</taxon>
        <taxon>Glomeromycetes</taxon>
        <taxon>Archaeosporales</taxon>
        <taxon>Ambisporaceae</taxon>
        <taxon>Ambispora</taxon>
    </lineage>
</organism>
<keyword evidence="3" id="KW-1185">Reference proteome</keyword>
<proteinExistence type="predicted"/>
<sequence>KLETQKCALILSRQLKMEHLEIIVKDCLNMPELFKPYDDALEILNNEKIESVNKAKELSQQKADTMEKIAWQLLHNSYSSFEEACSDSHSTKKKSEEKKAAEENQPSKITREVDETTIEELRDEYPDIYSEIQKAVYRIDYIPWQELKKKYIFAKLCISSDQNQSDGDEGISILDCLDKNKSEKDESADITYNILRKVNEKAQESSDDMFLKQLLEDNVNDTRVISVFFNEYENWKKFTFSKVAKRISQKVLNSDSANIAFIEKEFRQKVHDIKIANLETIRVEAESKYPE</sequence>
<dbReference type="AlphaFoldDB" id="A0A9N9HFZ2"/>